<feature type="domain" description="Enolase C-terminal" evidence="1">
    <location>
        <begin position="2"/>
        <end position="61"/>
    </location>
</feature>
<dbReference type="EMBL" id="VSSQ01085403">
    <property type="protein sequence ID" value="MPN33075.1"/>
    <property type="molecule type" value="Genomic_DNA"/>
</dbReference>
<dbReference type="InterPro" id="IPR029065">
    <property type="entry name" value="Enolase_C-like"/>
</dbReference>
<dbReference type="SUPFAM" id="SSF51604">
    <property type="entry name" value="Enolase C-terminal domain-like"/>
    <property type="match status" value="1"/>
</dbReference>
<keyword evidence="2" id="KW-0456">Lyase</keyword>
<gene>
    <name evidence="2" type="ORF">SDC9_180558</name>
</gene>
<evidence type="ECO:0000259" key="1">
    <source>
        <dbReference type="Pfam" id="PF13378"/>
    </source>
</evidence>
<sequence>MSPVGHAAQMHMDLATTNFGVQEWPGINDAMYEVFTGIPEMRNGYAYVNDKPGLGVELVESALKRYPAKEEIWHWTQYRMPDSTVLWP</sequence>
<comment type="caution">
    <text evidence="2">The sequence shown here is derived from an EMBL/GenBank/DDBJ whole genome shotgun (WGS) entry which is preliminary data.</text>
</comment>
<evidence type="ECO:0000313" key="2">
    <source>
        <dbReference type="EMBL" id="MPN33075.1"/>
    </source>
</evidence>
<dbReference type="InterPro" id="IPR029017">
    <property type="entry name" value="Enolase-like_N"/>
</dbReference>
<dbReference type="InterPro" id="IPR036849">
    <property type="entry name" value="Enolase-like_C_sf"/>
</dbReference>
<dbReference type="Pfam" id="PF13378">
    <property type="entry name" value="MR_MLE_C"/>
    <property type="match status" value="1"/>
</dbReference>
<dbReference type="AlphaFoldDB" id="A0A645H223"/>
<dbReference type="Gene3D" id="3.20.20.120">
    <property type="entry name" value="Enolase-like C-terminal domain"/>
    <property type="match status" value="1"/>
</dbReference>
<proteinExistence type="predicted"/>
<organism evidence="2">
    <name type="scientific">bioreactor metagenome</name>
    <dbReference type="NCBI Taxonomy" id="1076179"/>
    <lineage>
        <taxon>unclassified sequences</taxon>
        <taxon>metagenomes</taxon>
        <taxon>ecological metagenomes</taxon>
    </lineage>
</organism>
<reference evidence="2" key="1">
    <citation type="submission" date="2019-08" db="EMBL/GenBank/DDBJ databases">
        <authorList>
            <person name="Kucharzyk K."/>
            <person name="Murdoch R.W."/>
            <person name="Higgins S."/>
            <person name="Loffler F."/>
        </authorList>
    </citation>
    <scope>NUCLEOTIDE SEQUENCE</scope>
</reference>
<name>A0A645H223_9ZZZZ</name>
<dbReference type="Gene3D" id="3.30.390.10">
    <property type="entry name" value="Enolase-like, N-terminal domain"/>
    <property type="match status" value="1"/>
</dbReference>
<accession>A0A645H223</accession>
<dbReference type="GO" id="GO:0016829">
    <property type="term" value="F:lyase activity"/>
    <property type="evidence" value="ECO:0007669"/>
    <property type="project" value="UniProtKB-KW"/>
</dbReference>
<protein>
    <submittedName>
        <fullName evidence="2">D-galactonate dehydratase family member</fullName>
        <ecNumber evidence="2">4.2.1.-</ecNumber>
    </submittedName>
</protein>
<dbReference type="EC" id="4.2.1.-" evidence="2"/>